<accession>A0A8J5UQR8</accession>
<dbReference type="PANTHER" id="PTHR13044:SF14">
    <property type="entry name" value="CRYPTOCEPHAL, ISOFORM A"/>
    <property type="match status" value="1"/>
</dbReference>
<dbReference type="PANTHER" id="PTHR13044">
    <property type="entry name" value="ACTIVATING TRANSCRIPTION FACTOR ATF 4/5"/>
    <property type="match status" value="1"/>
</dbReference>
<protein>
    <recommendedName>
        <fullName evidence="8">BZIP domain-containing protein</fullName>
    </recommendedName>
</protein>
<proteinExistence type="inferred from homology"/>
<gene>
    <name evidence="9" type="ORF">G9C98_003699</name>
</gene>
<comment type="subcellular location">
    <subcellularLocation>
        <location evidence="1">Nucleus</location>
    </subcellularLocation>
</comment>
<evidence type="ECO:0000313" key="9">
    <source>
        <dbReference type="EMBL" id="KAG8036377.1"/>
    </source>
</evidence>
<dbReference type="InterPro" id="IPR004827">
    <property type="entry name" value="bZIP"/>
</dbReference>
<feature type="domain" description="BZIP" evidence="8">
    <location>
        <begin position="323"/>
        <end position="386"/>
    </location>
</feature>
<keyword evidence="10" id="KW-1185">Reference proteome</keyword>
<feature type="region of interest" description="Disordered" evidence="7">
    <location>
        <begin position="195"/>
        <end position="214"/>
    </location>
</feature>
<dbReference type="PROSITE" id="PS00036">
    <property type="entry name" value="BZIP_BASIC"/>
    <property type="match status" value="1"/>
</dbReference>
<dbReference type="Proteomes" id="UP000729913">
    <property type="component" value="Unassembled WGS sequence"/>
</dbReference>
<evidence type="ECO:0000256" key="3">
    <source>
        <dbReference type="ARBA" id="ARBA00023015"/>
    </source>
</evidence>
<evidence type="ECO:0000256" key="2">
    <source>
        <dbReference type="ARBA" id="ARBA00007163"/>
    </source>
</evidence>
<sequence>MSLHENWIWKAEPDSPSGASIGEAEDDWIYIDDQSSILVNDVLEPELYDENPTRAQVASKLLEQLDELVKEEPLPGWFEDRPESLFDELSTSECIQNKPVVYSQPQAPVPESFLQEWETVFGGVESSCQMIYPSSSSALTPPQSPPYIHSDSLSFDSQQILVNLDPTALSNIQFIYPSIAHNAVIPPSINLINQQEQHHQQQQQQQVIEEESVDKSDTSYLGQISGEWNAENVSLLPLAGDVASELAVVDEYVRSCVESMSPTSPINSTVSSYLSSEDSVDDPDWTLDSSTSSSKASSRNNNYGKRNQKTTRTRNKPYARSIDDKKNRKKEQNKNAATRYRMKKKLEVKEIVSEQDELEEINGKLKDQVCELKREIGYLKGLMRDLFKAKGLIN</sequence>
<organism evidence="9 10">
    <name type="scientific">Cotesia typhae</name>
    <dbReference type="NCBI Taxonomy" id="2053667"/>
    <lineage>
        <taxon>Eukaryota</taxon>
        <taxon>Metazoa</taxon>
        <taxon>Ecdysozoa</taxon>
        <taxon>Arthropoda</taxon>
        <taxon>Hexapoda</taxon>
        <taxon>Insecta</taxon>
        <taxon>Pterygota</taxon>
        <taxon>Neoptera</taxon>
        <taxon>Endopterygota</taxon>
        <taxon>Hymenoptera</taxon>
        <taxon>Apocrita</taxon>
        <taxon>Ichneumonoidea</taxon>
        <taxon>Braconidae</taxon>
        <taxon>Microgastrinae</taxon>
        <taxon>Cotesia</taxon>
    </lineage>
</organism>
<reference evidence="9" key="1">
    <citation type="submission" date="2020-03" db="EMBL/GenBank/DDBJ databases">
        <authorList>
            <person name="Chebbi M.A."/>
            <person name="Drezen J.M."/>
        </authorList>
    </citation>
    <scope>NUCLEOTIDE SEQUENCE</scope>
    <source>
        <tissue evidence="9">Whole body</tissue>
    </source>
</reference>
<comment type="caution">
    <text evidence="9">The sequence shown here is derived from an EMBL/GenBank/DDBJ whole genome shotgun (WGS) entry which is preliminary data.</text>
</comment>
<keyword evidence="5" id="KW-0804">Transcription</keyword>
<feature type="compositionally biased region" description="Basic residues" evidence="7">
    <location>
        <begin position="306"/>
        <end position="317"/>
    </location>
</feature>
<dbReference type="AlphaFoldDB" id="A0A8J5UQR8"/>
<dbReference type="CDD" id="cd14692">
    <property type="entry name" value="bZIP_ATF4"/>
    <property type="match status" value="1"/>
</dbReference>
<evidence type="ECO:0000313" key="10">
    <source>
        <dbReference type="Proteomes" id="UP000729913"/>
    </source>
</evidence>
<evidence type="ECO:0000256" key="6">
    <source>
        <dbReference type="ARBA" id="ARBA00023242"/>
    </source>
</evidence>
<evidence type="ECO:0000256" key="1">
    <source>
        <dbReference type="ARBA" id="ARBA00004123"/>
    </source>
</evidence>
<dbReference type="OrthoDB" id="5847285at2759"/>
<dbReference type="PROSITE" id="PS50217">
    <property type="entry name" value="BZIP"/>
    <property type="match status" value="1"/>
</dbReference>
<dbReference type="FunFam" id="1.20.5.170:FF:000021">
    <property type="entry name" value="Cyclic AMP-dependent transcription factor ATF-4"/>
    <property type="match status" value="1"/>
</dbReference>
<dbReference type="EMBL" id="JAAOIC020000048">
    <property type="protein sequence ID" value="KAG8036377.1"/>
    <property type="molecule type" value="Genomic_DNA"/>
</dbReference>
<evidence type="ECO:0000256" key="5">
    <source>
        <dbReference type="ARBA" id="ARBA00023163"/>
    </source>
</evidence>
<name>A0A8J5UQR8_9HYME</name>
<keyword evidence="4" id="KW-0238">DNA-binding</keyword>
<evidence type="ECO:0000256" key="4">
    <source>
        <dbReference type="ARBA" id="ARBA00023125"/>
    </source>
</evidence>
<dbReference type="GO" id="GO:0001228">
    <property type="term" value="F:DNA-binding transcription activator activity, RNA polymerase II-specific"/>
    <property type="evidence" value="ECO:0007669"/>
    <property type="project" value="TreeGrafter"/>
</dbReference>
<evidence type="ECO:0000256" key="7">
    <source>
        <dbReference type="SAM" id="MobiDB-lite"/>
    </source>
</evidence>
<dbReference type="GO" id="GO:0000977">
    <property type="term" value="F:RNA polymerase II transcription regulatory region sequence-specific DNA binding"/>
    <property type="evidence" value="ECO:0007669"/>
    <property type="project" value="TreeGrafter"/>
</dbReference>
<keyword evidence="3" id="KW-0805">Transcription regulation</keyword>
<dbReference type="SMART" id="SM00338">
    <property type="entry name" value="BRLZ"/>
    <property type="match status" value="1"/>
</dbReference>
<dbReference type="Pfam" id="PF00170">
    <property type="entry name" value="bZIP_1"/>
    <property type="match status" value="1"/>
</dbReference>
<dbReference type="GO" id="GO:0005634">
    <property type="term" value="C:nucleus"/>
    <property type="evidence" value="ECO:0007669"/>
    <property type="project" value="UniProtKB-SubCell"/>
</dbReference>
<comment type="similarity">
    <text evidence="2">Belongs to the bZIP family.</text>
</comment>
<keyword evidence="6" id="KW-0539">Nucleus</keyword>
<feature type="compositionally biased region" description="Low complexity" evidence="7">
    <location>
        <begin position="289"/>
        <end position="298"/>
    </location>
</feature>
<evidence type="ECO:0000259" key="8">
    <source>
        <dbReference type="PROSITE" id="PS50217"/>
    </source>
</evidence>
<feature type="compositionally biased region" description="Polar residues" evidence="7">
    <location>
        <begin position="258"/>
        <end position="277"/>
    </location>
</feature>
<feature type="region of interest" description="Disordered" evidence="7">
    <location>
        <begin position="258"/>
        <end position="340"/>
    </location>
</feature>
<reference evidence="9" key="2">
    <citation type="submission" date="2021-04" db="EMBL/GenBank/DDBJ databases">
        <title>Genome-wide patterns of bracovirus chromosomal integration into multiple host tissues during parasitism.</title>
        <authorList>
            <person name="Chebbi M.A.C."/>
        </authorList>
    </citation>
    <scope>NUCLEOTIDE SEQUENCE</scope>
    <source>
        <tissue evidence="9">Whole body</tissue>
    </source>
</reference>
<feature type="compositionally biased region" description="Basic and acidic residues" evidence="7">
    <location>
        <begin position="321"/>
        <end position="333"/>
    </location>
</feature>